<sequence>MVHLHKRLKITAVNLWRLFCQVEPLQTMPIRSPSGLKCSRLPVLLRGHCEPYSQLVALLLFSNLFLAVRDCPYNWAHSSSQLQLAQAVHGTPTSQIRREGARGVKRPLEAPRSKQGAYLTHNPTQLWTETPAER</sequence>
<evidence type="ECO:0000256" key="1">
    <source>
        <dbReference type="SAM" id="MobiDB-lite"/>
    </source>
</evidence>
<gene>
    <name evidence="2" type="ORF">BD410DRAFT_616026</name>
</gene>
<keyword evidence="3" id="KW-1185">Reference proteome</keyword>
<dbReference type="AlphaFoldDB" id="A0A4Y7PNU0"/>
<dbReference type="VEuPathDB" id="FungiDB:BD410DRAFT_616026"/>
<name>A0A4Y7PNU0_9AGAM</name>
<dbReference type="Proteomes" id="UP000294933">
    <property type="component" value="Unassembled WGS sequence"/>
</dbReference>
<feature type="compositionally biased region" description="Basic and acidic residues" evidence="1">
    <location>
        <begin position="96"/>
        <end position="112"/>
    </location>
</feature>
<proteinExistence type="predicted"/>
<feature type="region of interest" description="Disordered" evidence="1">
    <location>
        <begin position="91"/>
        <end position="134"/>
    </location>
</feature>
<dbReference type="EMBL" id="ML170238">
    <property type="protein sequence ID" value="TDL16661.1"/>
    <property type="molecule type" value="Genomic_DNA"/>
</dbReference>
<organism evidence="2 3">
    <name type="scientific">Rickenella mellea</name>
    <dbReference type="NCBI Taxonomy" id="50990"/>
    <lineage>
        <taxon>Eukaryota</taxon>
        <taxon>Fungi</taxon>
        <taxon>Dikarya</taxon>
        <taxon>Basidiomycota</taxon>
        <taxon>Agaricomycotina</taxon>
        <taxon>Agaricomycetes</taxon>
        <taxon>Hymenochaetales</taxon>
        <taxon>Rickenellaceae</taxon>
        <taxon>Rickenella</taxon>
    </lineage>
</organism>
<evidence type="ECO:0000313" key="2">
    <source>
        <dbReference type="EMBL" id="TDL16661.1"/>
    </source>
</evidence>
<accession>A0A4Y7PNU0</accession>
<protein>
    <submittedName>
        <fullName evidence="2">Uncharacterized protein</fullName>
    </submittedName>
</protein>
<reference evidence="2 3" key="1">
    <citation type="submission" date="2018-06" db="EMBL/GenBank/DDBJ databases">
        <title>A transcriptomic atlas of mushroom development highlights an independent origin of complex multicellularity.</title>
        <authorList>
            <consortium name="DOE Joint Genome Institute"/>
            <person name="Krizsan K."/>
            <person name="Almasi E."/>
            <person name="Merenyi Z."/>
            <person name="Sahu N."/>
            <person name="Viragh M."/>
            <person name="Koszo T."/>
            <person name="Mondo S."/>
            <person name="Kiss B."/>
            <person name="Balint B."/>
            <person name="Kues U."/>
            <person name="Barry K."/>
            <person name="Hegedus J.C."/>
            <person name="Henrissat B."/>
            <person name="Johnson J."/>
            <person name="Lipzen A."/>
            <person name="Ohm R."/>
            <person name="Nagy I."/>
            <person name="Pangilinan J."/>
            <person name="Yan J."/>
            <person name="Xiong Y."/>
            <person name="Grigoriev I.V."/>
            <person name="Hibbett D.S."/>
            <person name="Nagy L.G."/>
        </authorList>
    </citation>
    <scope>NUCLEOTIDE SEQUENCE [LARGE SCALE GENOMIC DNA]</scope>
    <source>
        <strain evidence="2 3">SZMC22713</strain>
    </source>
</reference>
<evidence type="ECO:0000313" key="3">
    <source>
        <dbReference type="Proteomes" id="UP000294933"/>
    </source>
</evidence>